<dbReference type="InterPro" id="IPR019734">
    <property type="entry name" value="TPR_rpt"/>
</dbReference>
<dbReference type="Pfam" id="PF13181">
    <property type="entry name" value="TPR_8"/>
    <property type="match status" value="3"/>
</dbReference>
<evidence type="ECO:0000313" key="4">
    <source>
        <dbReference type="EMBL" id="HEC78759.1"/>
    </source>
</evidence>
<dbReference type="InterPro" id="IPR051012">
    <property type="entry name" value="CellSynth/LPSAsmb/PSIAsmb"/>
</dbReference>
<dbReference type="AlphaFoldDB" id="A0A9C9K0L7"/>
<dbReference type="Gene3D" id="1.25.40.10">
    <property type="entry name" value="Tetratricopeptide repeat domain"/>
    <property type="match status" value="6"/>
</dbReference>
<dbReference type="EMBL" id="DRIG01000067">
    <property type="protein sequence ID" value="HEC78759.1"/>
    <property type="molecule type" value="Genomic_DNA"/>
</dbReference>
<dbReference type="SMART" id="SM00028">
    <property type="entry name" value="TPR"/>
    <property type="match status" value="14"/>
</dbReference>
<accession>A0A9C9K0L7</accession>
<sequence length="1242" mass="143392">MFDIFGTKDPRKALQKANEYIKEDKINSAIKVLEGNLTEDEESFDLYLTLARLYFEIEERGRTVEILRQLKSIVPERVDEIIALGSELYYRHASIDLADFLLQLYIEQHQYDENSKVLRQLSEREITLLITRYDKLKQNIDGKNVISKKDFEKLIILSTLRFFANESEKAIESIESVIEIETFAPHLLKWARIISRERYTDWHASLLLMRIQMVNHDFQGALTMAQRTADQFPESIDSLIALISSAKPPKDLENSFTQFLTELYIKKGDLDASIELLLSLLKKDIKKIDDVIKGLRELERINPENLKILYALGETYIKANRISLAIDEFTKILEVDPTQYDEVIKKYKEAFEKEPTNPQVIEALVTAYLKKNDVDAAVEVVEKAYEIDSGLLDEYIIHLNAILEKNIDNKKALYLLGLCYAHKGNHENARLIFENLMESGEFDYVFQATEKICEEQPDDAQYLNLKAKSLVALGREEEAFNLIEKYLEDHPEKLSDFLSTFDVLINKQPQLADRILPRYEKYREEDSFVADLAIARAYAFSGEYDKAVKIFERLFEDEENKSTAKKALIEVIQARPKAVPLLLAAARIFMKEGEVEIATRFFKTAQMVDPKAFFEIVDEFYDALKAFPKDKEVRVLLVETFFNRKLWDRVIEESKRAIEVFGRNSQYFNLMLGKALVEKGNLSDAVRPLMLSLDGEEDCSAEVIEYLDKILNIDKSNVPAHFARGRALSRAHRIDEAVEEYLLTVRILPARAEYVYDELKTLSSKAMANPLIIFAMGSVELVLKKYDDAIKHLLQACELDTSLVKRIIPQYERLIKSASSPLLEFSLAKAYHLANLKSSAVKYYMRAQAADRAYREPAISEMKKICAENPGDIESRKALAELYFQYNNLEDSLDLVNEIFRADSKERDWAKKFVSDVLKKNPKHIPSYYFLSHLFLSEKNDKKAIEVCRKLLEIAPVEITKVIEMLNKVSKGRVEILLYLGALYKDTGEINKAITLFEELFAIDTSFGNAIIYQIKEILKKDASIAEAYLLAHKIFVFQKEYERAIEAIKHAAELTVDNEEIILKEGQTYYAMGEPEKAIKLYTELLDRTKDKKAIYRLIKKTRQQYFEEKLSTIKGADDEERLERARIYLLMNQTAKAKKELQFTPKTKFAIKHHTIMKAKLYVKQNRPIDALAIMKNLPVDEETAPVYADIYEAMGSYEAAALVLRQAGVEDMEQRIASYERLAQDRRLAKGRYFIEGRS</sequence>
<feature type="repeat" description="TPR" evidence="3">
    <location>
        <begin position="1060"/>
        <end position="1093"/>
    </location>
</feature>
<dbReference type="Pfam" id="PF13432">
    <property type="entry name" value="TPR_16"/>
    <property type="match status" value="1"/>
</dbReference>
<gene>
    <name evidence="4" type="ORF">ENI34_06415</name>
</gene>
<dbReference type="Pfam" id="PF13176">
    <property type="entry name" value="TPR_7"/>
    <property type="match status" value="2"/>
</dbReference>
<reference evidence="4" key="1">
    <citation type="journal article" date="2020" name="mSystems">
        <title>Genome- and Community-Level Interaction Insights into Carbon Utilization and Element Cycling Functions of Hydrothermarchaeota in Hydrothermal Sediment.</title>
        <authorList>
            <person name="Zhou Z."/>
            <person name="Liu Y."/>
            <person name="Xu W."/>
            <person name="Pan J."/>
            <person name="Luo Z.H."/>
            <person name="Li M."/>
        </authorList>
    </citation>
    <scope>NUCLEOTIDE SEQUENCE</scope>
    <source>
        <strain evidence="4">HyVt-388</strain>
    </source>
</reference>
<dbReference type="PROSITE" id="PS50005">
    <property type="entry name" value="TPR"/>
    <property type="match status" value="3"/>
</dbReference>
<proteinExistence type="predicted"/>
<name>A0A9C9K0L7_UNCW3</name>
<keyword evidence="1" id="KW-0677">Repeat</keyword>
<evidence type="ECO:0000256" key="3">
    <source>
        <dbReference type="PROSITE-ProRule" id="PRU00339"/>
    </source>
</evidence>
<evidence type="ECO:0000256" key="1">
    <source>
        <dbReference type="ARBA" id="ARBA00022737"/>
    </source>
</evidence>
<dbReference type="Proteomes" id="UP000885826">
    <property type="component" value="Unassembled WGS sequence"/>
</dbReference>
<protein>
    <submittedName>
        <fullName evidence="4">Tetratricopeptide repeat protein</fullName>
    </submittedName>
</protein>
<feature type="repeat" description="TPR" evidence="3">
    <location>
        <begin position="306"/>
        <end position="339"/>
    </location>
</feature>
<feature type="repeat" description="TPR" evidence="3">
    <location>
        <begin position="974"/>
        <end position="1007"/>
    </location>
</feature>
<organism evidence="4 5">
    <name type="scientific">candidate division WOR-3 bacterium</name>
    <dbReference type="NCBI Taxonomy" id="2052148"/>
    <lineage>
        <taxon>Bacteria</taxon>
        <taxon>Bacteria division WOR-3</taxon>
    </lineage>
</organism>
<dbReference type="PANTHER" id="PTHR45586:SF1">
    <property type="entry name" value="LIPOPOLYSACCHARIDE ASSEMBLY PROTEIN B"/>
    <property type="match status" value="1"/>
</dbReference>
<dbReference type="InterPro" id="IPR011990">
    <property type="entry name" value="TPR-like_helical_dom_sf"/>
</dbReference>
<dbReference type="PANTHER" id="PTHR45586">
    <property type="entry name" value="TPR REPEAT-CONTAINING PROTEIN PA4667"/>
    <property type="match status" value="1"/>
</dbReference>
<dbReference type="SUPFAM" id="SSF48452">
    <property type="entry name" value="TPR-like"/>
    <property type="match status" value="5"/>
</dbReference>
<evidence type="ECO:0000256" key="2">
    <source>
        <dbReference type="ARBA" id="ARBA00022803"/>
    </source>
</evidence>
<evidence type="ECO:0000313" key="5">
    <source>
        <dbReference type="Proteomes" id="UP000885826"/>
    </source>
</evidence>
<keyword evidence="2 3" id="KW-0802">TPR repeat</keyword>
<comment type="caution">
    <text evidence="4">The sequence shown here is derived from an EMBL/GenBank/DDBJ whole genome shotgun (WGS) entry which is preliminary data.</text>
</comment>